<dbReference type="InterPro" id="IPR002347">
    <property type="entry name" value="SDR_fam"/>
</dbReference>
<dbReference type="Pfam" id="PF14750">
    <property type="entry name" value="INTS2"/>
    <property type="match status" value="1"/>
</dbReference>
<evidence type="ECO:0000313" key="2">
    <source>
        <dbReference type="Proteomes" id="UP001148838"/>
    </source>
</evidence>
<dbReference type="PANTHER" id="PTHR28608:SF1">
    <property type="entry name" value="INTEGRATOR COMPLEX SUBUNIT 2"/>
    <property type="match status" value="1"/>
</dbReference>
<dbReference type="Gene3D" id="3.30.420.10">
    <property type="entry name" value="Ribonuclease H-like superfamily/Ribonuclease H"/>
    <property type="match status" value="1"/>
</dbReference>
<evidence type="ECO:0000313" key="1">
    <source>
        <dbReference type="EMBL" id="KAJ4443075.1"/>
    </source>
</evidence>
<dbReference type="Gene3D" id="3.40.50.720">
    <property type="entry name" value="NAD(P)-binding Rossmann-like Domain"/>
    <property type="match status" value="1"/>
</dbReference>
<dbReference type="InterPro" id="IPR029321">
    <property type="entry name" value="INTS2"/>
</dbReference>
<protein>
    <submittedName>
        <fullName evidence="1">Uncharacterized protein</fullName>
    </submittedName>
</protein>
<dbReference type="InterPro" id="IPR036397">
    <property type="entry name" value="RNaseH_sf"/>
</dbReference>
<dbReference type="SUPFAM" id="SSF51735">
    <property type="entry name" value="NAD(P)-binding Rossmann-fold domains"/>
    <property type="match status" value="1"/>
</dbReference>
<reference evidence="1 2" key="1">
    <citation type="journal article" date="2022" name="Allergy">
        <title>Genome assembly and annotation of Periplaneta americana reveal a comprehensive cockroach allergen profile.</title>
        <authorList>
            <person name="Wang L."/>
            <person name="Xiong Q."/>
            <person name="Saelim N."/>
            <person name="Wang L."/>
            <person name="Nong W."/>
            <person name="Wan A.T."/>
            <person name="Shi M."/>
            <person name="Liu X."/>
            <person name="Cao Q."/>
            <person name="Hui J.H.L."/>
            <person name="Sookrung N."/>
            <person name="Leung T.F."/>
            <person name="Tungtrongchitr A."/>
            <person name="Tsui S.K.W."/>
        </authorList>
    </citation>
    <scope>NUCLEOTIDE SEQUENCE [LARGE SCALE GENOMIC DNA]</scope>
    <source>
        <strain evidence="1">PWHHKU_190912</strain>
    </source>
</reference>
<dbReference type="Proteomes" id="UP001148838">
    <property type="component" value="Unassembled WGS sequence"/>
</dbReference>
<dbReference type="PANTHER" id="PTHR28608">
    <property type="entry name" value="INTEGRATOR COMPLEX SUBUNIT 2"/>
    <property type="match status" value="1"/>
</dbReference>
<sequence length="490" mass="53602">MTSVEKCAAALSIVLRVLEASLAASRSQLSRHLQDRPLVERTGQLTSEAEREELRVALVATQESVAVQILLEACLETDEDREKPGQLWALREVRSLVCSYLHQVFIADPSLAKLVHFQGYPRKLLPVTAPGIPSMHICLDFIPELLSQPSLEKQVFAMDLVSHLAVQYALPKSLSVARLAINTLSTLLGVLPSWSRSELFGPCLPALVRICEAFPPLVDDVVSLLMQLGRICMSEASLTVRRDGSVISSMTGGNSDGKISAADNRVLCLKIQTTFADILSRAVLKETINATIIFNELSEDEKLDSYFMQDNATAHTAYVSVTAIQEVFDDRVESGLWPVGSPDLNLCYFYLWGTLKSKVYRDKGKISMNSLVKASSTVAMERWVGRVAVVTGASSGIGAAIARDLVKKGLKVVGLARRLDRLQGGGRVAQLVEQLATDWKVWGLIPGGDRIFSRCQTFRTAPRFTQPPIKLSTGSFPEAARACADHTTSF</sequence>
<name>A0ABQ8TB57_PERAM</name>
<dbReference type="InterPro" id="IPR036291">
    <property type="entry name" value="NAD(P)-bd_dom_sf"/>
</dbReference>
<gene>
    <name evidence="1" type="ORF">ANN_04725</name>
</gene>
<dbReference type="EMBL" id="JAJSOF020000013">
    <property type="protein sequence ID" value="KAJ4443075.1"/>
    <property type="molecule type" value="Genomic_DNA"/>
</dbReference>
<proteinExistence type="predicted"/>
<organism evidence="1 2">
    <name type="scientific">Periplaneta americana</name>
    <name type="common">American cockroach</name>
    <name type="synonym">Blatta americana</name>
    <dbReference type="NCBI Taxonomy" id="6978"/>
    <lineage>
        <taxon>Eukaryota</taxon>
        <taxon>Metazoa</taxon>
        <taxon>Ecdysozoa</taxon>
        <taxon>Arthropoda</taxon>
        <taxon>Hexapoda</taxon>
        <taxon>Insecta</taxon>
        <taxon>Pterygota</taxon>
        <taxon>Neoptera</taxon>
        <taxon>Polyneoptera</taxon>
        <taxon>Dictyoptera</taxon>
        <taxon>Blattodea</taxon>
        <taxon>Blattoidea</taxon>
        <taxon>Blattidae</taxon>
        <taxon>Blattinae</taxon>
        <taxon>Periplaneta</taxon>
    </lineage>
</organism>
<comment type="caution">
    <text evidence="1">The sequence shown here is derived from an EMBL/GenBank/DDBJ whole genome shotgun (WGS) entry which is preliminary data.</text>
</comment>
<dbReference type="Pfam" id="PF00106">
    <property type="entry name" value="adh_short"/>
    <property type="match status" value="1"/>
</dbReference>
<accession>A0ABQ8TB57</accession>
<keyword evidence="2" id="KW-1185">Reference proteome</keyword>